<dbReference type="Pfam" id="PF01614">
    <property type="entry name" value="IclR_C"/>
    <property type="match status" value="1"/>
</dbReference>
<dbReference type="InterPro" id="IPR050707">
    <property type="entry name" value="HTH_MetabolicPath_Reg"/>
</dbReference>
<dbReference type="PROSITE" id="PS51078">
    <property type="entry name" value="ICLR_ED"/>
    <property type="match status" value="1"/>
</dbReference>
<evidence type="ECO:0000259" key="5">
    <source>
        <dbReference type="PROSITE" id="PS51078"/>
    </source>
</evidence>
<gene>
    <name evidence="6" type="ORF">H9632_02260</name>
</gene>
<evidence type="ECO:0000313" key="7">
    <source>
        <dbReference type="Proteomes" id="UP000600565"/>
    </source>
</evidence>
<sequence length="257" mass="29383">MEQNKFEKMYLMQTVQKTIVILRAFTKEQPKLSLTELNKKTGIGLSSLQRFVATLVYEGFLIRDDRTKHYQLGLSLIHLGKLVEEESSIITIAQPILQQLNQKTNESISMSIIDGNERRCIMNIESNYALSARNHVGDTSPLYAGASAKSMLAFLPQEEIDEYLNKVDLQRVTENTIVDREQLLQQLQQVREQQYIFTRAERIVGACSFSTAIISNGRPIASIAIIIPEARFDEAQFDDLRDLILQAKFDIERQLNK</sequence>
<dbReference type="InterPro" id="IPR029016">
    <property type="entry name" value="GAF-like_dom_sf"/>
</dbReference>
<dbReference type="InterPro" id="IPR014757">
    <property type="entry name" value="Tscrpt_reg_IclR_C"/>
</dbReference>
<dbReference type="Pfam" id="PF09339">
    <property type="entry name" value="HTH_IclR"/>
    <property type="match status" value="1"/>
</dbReference>
<evidence type="ECO:0000256" key="1">
    <source>
        <dbReference type="ARBA" id="ARBA00023015"/>
    </source>
</evidence>
<keyword evidence="3" id="KW-0804">Transcription</keyword>
<dbReference type="SMART" id="SM00346">
    <property type="entry name" value="HTH_ICLR"/>
    <property type="match status" value="1"/>
</dbReference>
<dbReference type="EMBL" id="JACSPW010000001">
    <property type="protein sequence ID" value="MBD8031875.1"/>
    <property type="molecule type" value="Genomic_DNA"/>
</dbReference>
<dbReference type="PANTHER" id="PTHR30136">
    <property type="entry name" value="HELIX-TURN-HELIX TRANSCRIPTIONAL REGULATOR, ICLR FAMILY"/>
    <property type="match status" value="1"/>
</dbReference>
<name>A0ABR8XIW6_9BACL</name>
<organism evidence="6 7">
    <name type="scientific">Solibacillus merdavium</name>
    <dbReference type="NCBI Taxonomy" id="2762218"/>
    <lineage>
        <taxon>Bacteria</taxon>
        <taxon>Bacillati</taxon>
        <taxon>Bacillota</taxon>
        <taxon>Bacilli</taxon>
        <taxon>Bacillales</taxon>
        <taxon>Caryophanaceae</taxon>
        <taxon>Solibacillus</taxon>
    </lineage>
</organism>
<proteinExistence type="predicted"/>
<feature type="domain" description="HTH iclR-type" evidence="4">
    <location>
        <begin position="12"/>
        <end position="74"/>
    </location>
</feature>
<protein>
    <submittedName>
        <fullName evidence="6">IclR family transcriptional regulator</fullName>
    </submittedName>
</protein>
<evidence type="ECO:0000313" key="6">
    <source>
        <dbReference type="EMBL" id="MBD8031875.1"/>
    </source>
</evidence>
<dbReference type="SUPFAM" id="SSF46785">
    <property type="entry name" value="Winged helix' DNA-binding domain"/>
    <property type="match status" value="1"/>
</dbReference>
<dbReference type="Gene3D" id="1.10.10.10">
    <property type="entry name" value="Winged helix-like DNA-binding domain superfamily/Winged helix DNA-binding domain"/>
    <property type="match status" value="1"/>
</dbReference>
<dbReference type="InterPro" id="IPR036390">
    <property type="entry name" value="WH_DNA-bd_sf"/>
</dbReference>
<dbReference type="InterPro" id="IPR005471">
    <property type="entry name" value="Tscrpt_reg_IclR_N"/>
</dbReference>
<feature type="domain" description="IclR-ED" evidence="5">
    <location>
        <begin position="75"/>
        <end position="257"/>
    </location>
</feature>
<keyword evidence="2" id="KW-0238">DNA-binding</keyword>
<evidence type="ECO:0000256" key="2">
    <source>
        <dbReference type="ARBA" id="ARBA00023125"/>
    </source>
</evidence>
<reference evidence="6 7" key="1">
    <citation type="submission" date="2020-08" db="EMBL/GenBank/DDBJ databases">
        <title>A Genomic Blueprint of the Chicken Gut Microbiome.</title>
        <authorList>
            <person name="Gilroy R."/>
            <person name="Ravi A."/>
            <person name="Getino M."/>
            <person name="Pursley I."/>
            <person name="Horton D.L."/>
            <person name="Alikhan N.-F."/>
            <person name="Baker D."/>
            <person name="Gharbi K."/>
            <person name="Hall N."/>
            <person name="Watson M."/>
            <person name="Adriaenssens E.M."/>
            <person name="Foster-Nyarko E."/>
            <person name="Jarju S."/>
            <person name="Secka A."/>
            <person name="Antonio M."/>
            <person name="Oren A."/>
            <person name="Chaudhuri R."/>
            <person name="La Ragione R.M."/>
            <person name="Hildebrand F."/>
            <person name="Pallen M.J."/>
        </authorList>
    </citation>
    <scope>NUCLEOTIDE SEQUENCE [LARGE SCALE GENOMIC DNA]</scope>
    <source>
        <strain evidence="6 7">Sa1YVA6</strain>
    </source>
</reference>
<evidence type="ECO:0000256" key="3">
    <source>
        <dbReference type="ARBA" id="ARBA00023163"/>
    </source>
</evidence>
<dbReference type="InterPro" id="IPR036388">
    <property type="entry name" value="WH-like_DNA-bd_sf"/>
</dbReference>
<dbReference type="RefSeq" id="WP_191702491.1">
    <property type="nucleotide sequence ID" value="NZ_JACSPW010000001.1"/>
</dbReference>
<dbReference type="PROSITE" id="PS51077">
    <property type="entry name" value="HTH_ICLR"/>
    <property type="match status" value="1"/>
</dbReference>
<dbReference type="Gene3D" id="3.30.450.40">
    <property type="match status" value="1"/>
</dbReference>
<keyword evidence="7" id="KW-1185">Reference proteome</keyword>
<evidence type="ECO:0000259" key="4">
    <source>
        <dbReference type="PROSITE" id="PS51077"/>
    </source>
</evidence>
<dbReference type="SUPFAM" id="SSF55781">
    <property type="entry name" value="GAF domain-like"/>
    <property type="match status" value="1"/>
</dbReference>
<keyword evidence="1" id="KW-0805">Transcription regulation</keyword>
<dbReference type="Proteomes" id="UP000600565">
    <property type="component" value="Unassembled WGS sequence"/>
</dbReference>
<comment type="caution">
    <text evidence="6">The sequence shown here is derived from an EMBL/GenBank/DDBJ whole genome shotgun (WGS) entry which is preliminary data.</text>
</comment>
<dbReference type="PANTHER" id="PTHR30136:SF24">
    <property type="entry name" value="HTH-TYPE TRANSCRIPTIONAL REPRESSOR ALLR"/>
    <property type="match status" value="1"/>
</dbReference>
<accession>A0ABR8XIW6</accession>